<feature type="transmembrane region" description="Helical" evidence="11">
    <location>
        <begin position="59"/>
        <end position="77"/>
    </location>
</feature>
<keyword evidence="3" id="KW-0597">Phosphoprotein</keyword>
<dbReference type="InterPro" id="IPR018303">
    <property type="entry name" value="ATPase_P-typ_P_site"/>
</dbReference>
<dbReference type="EMBL" id="DF238840">
    <property type="protein sequence ID" value="GAF26614.1"/>
    <property type="molecule type" value="Genomic_DNA"/>
</dbReference>
<dbReference type="SUPFAM" id="SSF56784">
    <property type="entry name" value="HAD-like"/>
    <property type="match status" value="1"/>
</dbReference>
<feature type="transmembrane region" description="Helical" evidence="11">
    <location>
        <begin position="828"/>
        <end position="847"/>
    </location>
</feature>
<evidence type="ECO:0000313" key="13">
    <source>
        <dbReference type="EMBL" id="GAF26614.1"/>
    </source>
</evidence>
<organism evidence="13">
    <name type="scientific">Moorella thermoacetica Y72</name>
    <dbReference type="NCBI Taxonomy" id="1325331"/>
    <lineage>
        <taxon>Bacteria</taxon>
        <taxon>Bacillati</taxon>
        <taxon>Bacillota</taxon>
        <taxon>Clostridia</taxon>
        <taxon>Neomoorellales</taxon>
        <taxon>Neomoorellaceae</taxon>
        <taxon>Neomoorella</taxon>
    </lineage>
</organism>
<dbReference type="GeneID" id="45616920"/>
<dbReference type="GO" id="GO:0016887">
    <property type="term" value="F:ATP hydrolysis activity"/>
    <property type="evidence" value="ECO:0007669"/>
    <property type="project" value="InterPro"/>
</dbReference>
<feature type="domain" description="Cation-transporting P-type ATPase N-terminal" evidence="12">
    <location>
        <begin position="5"/>
        <end position="79"/>
    </location>
</feature>
<dbReference type="InterPro" id="IPR008250">
    <property type="entry name" value="ATPase_P-typ_transduc_dom_A_sf"/>
</dbReference>
<dbReference type="SFLD" id="SFLDF00027">
    <property type="entry name" value="p-type_atpase"/>
    <property type="match status" value="1"/>
</dbReference>
<dbReference type="SFLD" id="SFLDG00002">
    <property type="entry name" value="C1.7:_P-type_atpase_like"/>
    <property type="match status" value="1"/>
</dbReference>
<feature type="transmembrane region" description="Helical" evidence="11">
    <location>
        <begin position="756"/>
        <end position="773"/>
    </location>
</feature>
<feature type="transmembrane region" description="Helical" evidence="11">
    <location>
        <begin position="724"/>
        <end position="744"/>
    </location>
</feature>
<keyword evidence="8" id="KW-1278">Translocase</keyword>
<dbReference type="CDD" id="cd02089">
    <property type="entry name" value="P-type_ATPase_Ca_prok"/>
    <property type="match status" value="1"/>
</dbReference>
<evidence type="ECO:0000256" key="7">
    <source>
        <dbReference type="ARBA" id="ARBA00022842"/>
    </source>
</evidence>
<keyword evidence="4 11" id="KW-0812">Transmembrane</keyword>
<proteinExistence type="inferred from homology"/>
<dbReference type="FunFam" id="2.70.150.10:FF:000160">
    <property type="entry name" value="Sarcoplasmic/endoplasmic reticulum calcium ATPase 1"/>
    <property type="match status" value="1"/>
</dbReference>
<dbReference type="InterPro" id="IPR059000">
    <property type="entry name" value="ATPase_P-type_domA"/>
</dbReference>
<dbReference type="InterPro" id="IPR023299">
    <property type="entry name" value="ATPase_P-typ_cyto_dom_N"/>
</dbReference>
<evidence type="ECO:0000256" key="1">
    <source>
        <dbReference type="ARBA" id="ARBA00004127"/>
    </source>
</evidence>
<evidence type="ECO:0000256" key="9">
    <source>
        <dbReference type="ARBA" id="ARBA00022989"/>
    </source>
</evidence>
<dbReference type="InterPro" id="IPR006068">
    <property type="entry name" value="ATPase_P-typ_cation-transptr_C"/>
</dbReference>
<dbReference type="SUPFAM" id="SSF81665">
    <property type="entry name" value="Calcium ATPase, transmembrane domain M"/>
    <property type="match status" value="1"/>
</dbReference>
<dbReference type="Gene3D" id="2.70.150.10">
    <property type="entry name" value="Calcium-transporting ATPase, cytoplasmic transduction domain A"/>
    <property type="match status" value="1"/>
</dbReference>
<sequence length="932" mass="99696">MQSRPWYQLSPEEALMVLGVDAGRGLATIEARRRLEEKGPNQLQARPGVPPYRLFLSQFQDLMVLVLLAATAVSAFLGEVADAITIVAIVIINAILGFIQEYRAERSLEALKEMAAPEARVRRDGEIRRVPAREIVPGDILLLESGDRVAADALVLTGSNLQADEAALTGESTPVPKAPGALAGEVALGDRRNMVHQGTVITGGRGVAVVVATGMATEFGKIAGLLQEVEAEETPLQKRLAALGRWLVLACLAICIAVVVAGTLRGEDLYGMFLAGVSLAVAAIPEGLPAIVTVCLALGVQKMVQRQAIIRKLPAVETLGCATVICSDKTGTLTRNQMTVRRVWVGGRSLQVSGTGYNPRGEYQEKGRRAAVTGDLKMLLTIAAQCNNAQLQKAGLTIGGWLRGGGGKRDKGEKKGGGIFGKLFDGRDGGEWTISGDPTEGALLVAAAKGGLWRERLEREEPRLAEIPFDSDRKRMSVICRVGKGLRAYVKGAPDVIFDLCDTILLDGQVVPLDAARRREIQEENEAMASRALRVLAVAYRDLEPGTDLQAAAVEKNLVLVGLIGMIDPPRTEAAAAIQVCRQAGIKVVMITGDHQVTARAVARELGLPAGEGEVLNGQQLEAMDDADLARMAPGVNVYARVAPHHKLRLVRALKASGHIVAMTGDGVNDAPAIKEADIGIAMGQSGTDVTREAAAMILADDNFATIVAAIEEGRGIYDNVRKFIRYLLSCNIGEVMTMFVAVISGLPLPLLPIQILWMNLVTDGLPAMALGIDNKEPGLMKRPPHPPGESVFARGLGKAMAFLGLQIGLATLGVFILGLYLGDGDLITARTLAFTTLVMAQLFAVFECRSEHLSPFAVGYFSNPYLVMAVAASLAMQLLVLYLPPLQVVFKTVPLNLFHWGVILLAAGWRTLLGGVNYYLVAQVRRLVWER</sequence>
<protein>
    <submittedName>
        <fullName evidence="13">Cation transport ATPase</fullName>
    </submittedName>
</protein>
<dbReference type="InterPro" id="IPR001757">
    <property type="entry name" value="P_typ_ATPase"/>
</dbReference>
<dbReference type="GO" id="GO:0005524">
    <property type="term" value="F:ATP binding"/>
    <property type="evidence" value="ECO:0007669"/>
    <property type="project" value="UniProtKB-KW"/>
</dbReference>
<feature type="transmembrane region" description="Helical" evidence="11">
    <location>
        <begin position="800"/>
        <end position="822"/>
    </location>
</feature>
<dbReference type="Pfam" id="PF00122">
    <property type="entry name" value="E1-E2_ATPase"/>
    <property type="match status" value="1"/>
</dbReference>
<dbReference type="FunFam" id="3.40.50.1000:FF:000001">
    <property type="entry name" value="Phospholipid-transporting ATPase IC"/>
    <property type="match status" value="1"/>
</dbReference>
<keyword evidence="7" id="KW-0460">Magnesium</keyword>
<feature type="transmembrane region" description="Helical" evidence="11">
    <location>
        <begin position="83"/>
        <end position="99"/>
    </location>
</feature>
<dbReference type="AlphaFoldDB" id="A0A0S6UGL8"/>
<dbReference type="SUPFAM" id="SSF81653">
    <property type="entry name" value="Calcium ATPase, transduction domain A"/>
    <property type="match status" value="1"/>
</dbReference>
<gene>
    <name evidence="13" type="ORF">MTY_1954</name>
</gene>
<evidence type="ECO:0000259" key="12">
    <source>
        <dbReference type="SMART" id="SM00831"/>
    </source>
</evidence>
<feature type="transmembrane region" description="Helical" evidence="11">
    <location>
        <begin position="246"/>
        <end position="264"/>
    </location>
</feature>
<dbReference type="SUPFAM" id="SSF81660">
    <property type="entry name" value="Metal cation-transporting ATPase, ATP-binding domain N"/>
    <property type="match status" value="1"/>
</dbReference>
<dbReference type="GO" id="GO:0016020">
    <property type="term" value="C:membrane"/>
    <property type="evidence" value="ECO:0007669"/>
    <property type="project" value="InterPro"/>
</dbReference>
<dbReference type="InterPro" id="IPR036412">
    <property type="entry name" value="HAD-like_sf"/>
</dbReference>
<evidence type="ECO:0000256" key="8">
    <source>
        <dbReference type="ARBA" id="ARBA00022967"/>
    </source>
</evidence>
<dbReference type="PRINTS" id="PR00120">
    <property type="entry name" value="HATPASE"/>
</dbReference>
<evidence type="ECO:0000256" key="6">
    <source>
        <dbReference type="ARBA" id="ARBA00022840"/>
    </source>
</evidence>
<dbReference type="GO" id="GO:0012505">
    <property type="term" value="C:endomembrane system"/>
    <property type="evidence" value="ECO:0007669"/>
    <property type="project" value="UniProtKB-SubCell"/>
</dbReference>
<dbReference type="PROSITE" id="PS00154">
    <property type="entry name" value="ATPASE_E1_E2"/>
    <property type="match status" value="1"/>
</dbReference>
<dbReference type="Gene3D" id="1.20.1110.10">
    <property type="entry name" value="Calcium-transporting ATPase, transmembrane domain"/>
    <property type="match status" value="1"/>
</dbReference>
<dbReference type="Gene3D" id="3.40.50.1000">
    <property type="entry name" value="HAD superfamily/HAD-like"/>
    <property type="match status" value="1"/>
</dbReference>
<comment type="similarity">
    <text evidence="2">Belongs to the cation transport ATPase (P-type) (TC 3.A.3) family. Type IIA subfamily.</text>
</comment>
<dbReference type="InterPro" id="IPR004014">
    <property type="entry name" value="ATPase_P-typ_cation-transptr_N"/>
</dbReference>
<keyword evidence="10 11" id="KW-0472">Membrane</keyword>
<keyword evidence="5" id="KW-0547">Nucleotide-binding</keyword>
<dbReference type="RefSeq" id="WP_011392406.1">
    <property type="nucleotide sequence ID" value="NZ_DF238840.1"/>
</dbReference>
<evidence type="ECO:0000256" key="5">
    <source>
        <dbReference type="ARBA" id="ARBA00022741"/>
    </source>
</evidence>
<keyword evidence="6" id="KW-0067">ATP-binding</keyword>
<dbReference type="NCBIfam" id="TIGR01494">
    <property type="entry name" value="ATPase_P-type"/>
    <property type="match status" value="3"/>
</dbReference>
<dbReference type="Pfam" id="PF13246">
    <property type="entry name" value="Cation_ATPase"/>
    <property type="match status" value="1"/>
</dbReference>
<evidence type="ECO:0000256" key="2">
    <source>
        <dbReference type="ARBA" id="ARBA00005675"/>
    </source>
</evidence>
<dbReference type="Pfam" id="PF00689">
    <property type="entry name" value="Cation_ATPase_C"/>
    <property type="match status" value="1"/>
</dbReference>
<dbReference type="PANTHER" id="PTHR42861">
    <property type="entry name" value="CALCIUM-TRANSPORTING ATPASE"/>
    <property type="match status" value="1"/>
</dbReference>
<dbReference type="FunFam" id="3.40.50.1000:FF:000028">
    <property type="entry name" value="Calcium-transporting P-type ATPase, putative"/>
    <property type="match status" value="1"/>
</dbReference>
<feature type="transmembrane region" description="Helical" evidence="11">
    <location>
        <begin position="270"/>
        <end position="300"/>
    </location>
</feature>
<name>A0A0S6UGL8_NEOTH</name>
<feature type="transmembrane region" description="Helical" evidence="11">
    <location>
        <begin position="867"/>
        <end position="886"/>
    </location>
</feature>
<dbReference type="PRINTS" id="PR00119">
    <property type="entry name" value="CATATPASE"/>
</dbReference>
<comment type="subcellular location">
    <subcellularLocation>
        <location evidence="1">Endomembrane system</location>
        <topology evidence="1">Multi-pass membrane protein</topology>
    </subcellularLocation>
</comment>
<feature type="transmembrane region" description="Helical" evidence="11">
    <location>
        <begin position="898"/>
        <end position="922"/>
    </location>
</feature>
<evidence type="ECO:0000256" key="11">
    <source>
        <dbReference type="SAM" id="Phobius"/>
    </source>
</evidence>
<evidence type="ECO:0000256" key="3">
    <source>
        <dbReference type="ARBA" id="ARBA00022553"/>
    </source>
</evidence>
<keyword evidence="9 11" id="KW-1133">Transmembrane helix</keyword>
<dbReference type="Proteomes" id="UP000063718">
    <property type="component" value="Unassembled WGS sequence"/>
</dbReference>
<dbReference type="InterPro" id="IPR044492">
    <property type="entry name" value="P_typ_ATPase_HD_dom"/>
</dbReference>
<dbReference type="Pfam" id="PF00690">
    <property type="entry name" value="Cation_ATPase_N"/>
    <property type="match status" value="1"/>
</dbReference>
<reference evidence="13" key="1">
    <citation type="journal article" date="2014" name="Gene">
        <title>Genome-guided analysis of transformation efficiency and carbon dioxide assimilation by Moorella thermoacetica Y72.</title>
        <authorList>
            <person name="Tsukahara K."/>
            <person name="Kita A."/>
            <person name="Nakashimada Y."/>
            <person name="Hoshino T."/>
            <person name="Murakami K."/>
        </authorList>
    </citation>
    <scope>NUCLEOTIDE SEQUENCE [LARGE SCALE GENOMIC DNA]</scope>
    <source>
        <strain evidence="13">Y72</strain>
    </source>
</reference>
<dbReference type="SFLD" id="SFLDS00003">
    <property type="entry name" value="Haloacid_Dehalogenase"/>
    <property type="match status" value="1"/>
</dbReference>
<evidence type="ECO:0000256" key="4">
    <source>
        <dbReference type="ARBA" id="ARBA00022692"/>
    </source>
</evidence>
<dbReference type="InterPro" id="IPR023214">
    <property type="entry name" value="HAD_sf"/>
</dbReference>
<dbReference type="SMART" id="SM00831">
    <property type="entry name" value="Cation_ATPase_N"/>
    <property type="match status" value="1"/>
</dbReference>
<dbReference type="InterPro" id="IPR023298">
    <property type="entry name" value="ATPase_P-typ_TM_dom_sf"/>
</dbReference>
<evidence type="ECO:0000256" key="10">
    <source>
        <dbReference type="ARBA" id="ARBA00023136"/>
    </source>
</evidence>
<accession>A0A0S6UGL8</accession>
<dbReference type="Gene3D" id="3.40.1110.10">
    <property type="entry name" value="Calcium-transporting ATPase, cytoplasmic domain N"/>
    <property type="match status" value="1"/>
</dbReference>